<dbReference type="InterPro" id="IPR036097">
    <property type="entry name" value="HisK_dim/P_sf"/>
</dbReference>
<keyword evidence="4 8" id="KW-0808">Transferase</keyword>
<dbReference type="HOGENOM" id="CLU_000445_114_39_9"/>
<comment type="catalytic activity">
    <reaction evidence="1">
        <text>ATP + protein L-histidine = ADP + protein N-phospho-L-histidine.</text>
        <dbReference type="EC" id="2.7.13.3"/>
    </reaction>
</comment>
<evidence type="ECO:0000259" key="6">
    <source>
        <dbReference type="PROSITE" id="PS50109"/>
    </source>
</evidence>
<feature type="domain" description="Histidine kinase" evidence="6">
    <location>
        <begin position="336"/>
        <end position="552"/>
    </location>
</feature>
<keyword evidence="9" id="KW-1185">Reference proteome</keyword>
<dbReference type="Gene3D" id="3.30.450.40">
    <property type="match status" value="1"/>
</dbReference>
<keyword evidence="5" id="KW-0902">Two-component regulatory system</keyword>
<dbReference type="GO" id="GO:0000155">
    <property type="term" value="F:phosphorelay sensor kinase activity"/>
    <property type="evidence" value="ECO:0007669"/>
    <property type="project" value="InterPro"/>
</dbReference>
<dbReference type="CDD" id="cd00082">
    <property type="entry name" value="HisKA"/>
    <property type="match status" value="1"/>
</dbReference>
<dbReference type="PROSITE" id="PS50113">
    <property type="entry name" value="PAC"/>
    <property type="match status" value="1"/>
</dbReference>
<dbReference type="SUPFAM" id="SSF55874">
    <property type="entry name" value="ATPase domain of HSP90 chaperone/DNA topoisomerase II/histidine kinase"/>
    <property type="match status" value="1"/>
</dbReference>
<accession>F6B7F9</accession>
<dbReference type="InterPro" id="IPR029016">
    <property type="entry name" value="GAF-like_dom_sf"/>
</dbReference>
<dbReference type="InterPro" id="IPR003018">
    <property type="entry name" value="GAF"/>
</dbReference>
<dbReference type="Gene3D" id="1.10.287.130">
    <property type="match status" value="1"/>
</dbReference>
<evidence type="ECO:0000256" key="5">
    <source>
        <dbReference type="ARBA" id="ARBA00023012"/>
    </source>
</evidence>
<dbReference type="eggNOG" id="COG4191">
    <property type="taxonomic scope" value="Bacteria"/>
</dbReference>
<dbReference type="Pfam" id="PF00512">
    <property type="entry name" value="HisKA"/>
    <property type="match status" value="1"/>
</dbReference>
<reference evidence="8 9" key="1">
    <citation type="submission" date="2011-05" db="EMBL/GenBank/DDBJ databases">
        <title>Complete sequence of Desulfotomaculum carboxydivorans CO-1-SRB.</title>
        <authorList>
            <consortium name="US DOE Joint Genome Institute"/>
            <person name="Lucas S."/>
            <person name="Han J."/>
            <person name="Lapidus A."/>
            <person name="Cheng J.-F."/>
            <person name="Goodwin L."/>
            <person name="Pitluck S."/>
            <person name="Peters L."/>
            <person name="Mikhailova N."/>
            <person name="Lu M."/>
            <person name="Han C."/>
            <person name="Tapia R."/>
            <person name="Land M."/>
            <person name="Hauser L."/>
            <person name="Kyrpides N."/>
            <person name="Ivanova N."/>
            <person name="Pagani I."/>
            <person name="Stams A."/>
            <person name="Plugge C."/>
            <person name="Muyzer G."/>
            <person name="Kuever J."/>
            <person name="Parshina S."/>
            <person name="Ivanova A."/>
            <person name="Nazina T."/>
            <person name="Woyke T."/>
        </authorList>
    </citation>
    <scope>NUCLEOTIDE SEQUENCE [LARGE SCALE GENOMIC DNA]</scope>
    <source>
        <strain evidence="9">DSM 14880 / VKM B-2319 / CO-1-SRB</strain>
    </source>
</reference>
<dbReference type="Proteomes" id="UP000009226">
    <property type="component" value="Chromosome"/>
</dbReference>
<evidence type="ECO:0000256" key="4">
    <source>
        <dbReference type="ARBA" id="ARBA00022777"/>
    </source>
</evidence>
<dbReference type="InterPro" id="IPR036890">
    <property type="entry name" value="HATPase_C_sf"/>
</dbReference>
<evidence type="ECO:0000313" key="9">
    <source>
        <dbReference type="Proteomes" id="UP000009226"/>
    </source>
</evidence>
<dbReference type="InterPro" id="IPR003661">
    <property type="entry name" value="HisK_dim/P_dom"/>
</dbReference>
<dbReference type="InterPro" id="IPR003594">
    <property type="entry name" value="HATPase_dom"/>
</dbReference>
<organism evidence="8 9">
    <name type="scientific">Desulfotomaculum nigrificans (strain DSM 14880 / VKM B-2319 / CO-1-SRB)</name>
    <name type="common">Desulfotomaculum carboxydivorans</name>
    <dbReference type="NCBI Taxonomy" id="868595"/>
    <lineage>
        <taxon>Bacteria</taxon>
        <taxon>Bacillati</taxon>
        <taxon>Bacillota</taxon>
        <taxon>Clostridia</taxon>
        <taxon>Eubacteriales</taxon>
        <taxon>Desulfotomaculaceae</taxon>
        <taxon>Desulfotomaculum</taxon>
    </lineage>
</organism>
<dbReference type="PANTHER" id="PTHR43065:SF42">
    <property type="entry name" value="TWO-COMPONENT SENSOR PPRA"/>
    <property type="match status" value="1"/>
</dbReference>
<dbReference type="Gene3D" id="3.30.450.20">
    <property type="entry name" value="PAS domain"/>
    <property type="match status" value="1"/>
</dbReference>
<dbReference type="InterPro" id="IPR013656">
    <property type="entry name" value="PAS_4"/>
</dbReference>
<dbReference type="SMART" id="SM00065">
    <property type="entry name" value="GAF"/>
    <property type="match status" value="1"/>
</dbReference>
<dbReference type="SMART" id="SM00387">
    <property type="entry name" value="HATPase_c"/>
    <property type="match status" value="1"/>
</dbReference>
<dbReference type="Pfam" id="PF13185">
    <property type="entry name" value="GAF_2"/>
    <property type="match status" value="1"/>
</dbReference>
<evidence type="ECO:0000259" key="7">
    <source>
        <dbReference type="PROSITE" id="PS50113"/>
    </source>
</evidence>
<dbReference type="SUPFAM" id="SSF47384">
    <property type="entry name" value="Homodimeric domain of signal transducing histidine kinase"/>
    <property type="match status" value="1"/>
</dbReference>
<dbReference type="SMART" id="SM00388">
    <property type="entry name" value="HisKA"/>
    <property type="match status" value="1"/>
</dbReference>
<dbReference type="Gene3D" id="3.30.565.10">
    <property type="entry name" value="Histidine kinase-like ATPase, C-terminal domain"/>
    <property type="match status" value="1"/>
</dbReference>
<keyword evidence="4 8" id="KW-0418">Kinase</keyword>
<dbReference type="InterPro" id="IPR005467">
    <property type="entry name" value="His_kinase_dom"/>
</dbReference>
<dbReference type="eggNOG" id="COG2203">
    <property type="taxonomic scope" value="Bacteria"/>
</dbReference>
<dbReference type="SUPFAM" id="SSF55785">
    <property type="entry name" value="PYP-like sensor domain (PAS domain)"/>
    <property type="match status" value="1"/>
</dbReference>
<dbReference type="PRINTS" id="PR00344">
    <property type="entry name" value="BCTRLSENSOR"/>
</dbReference>
<dbReference type="EMBL" id="CP002736">
    <property type="protein sequence ID" value="AEF94513.1"/>
    <property type="molecule type" value="Genomic_DNA"/>
</dbReference>
<dbReference type="Pfam" id="PF02518">
    <property type="entry name" value="HATPase_c"/>
    <property type="match status" value="1"/>
</dbReference>
<protein>
    <recommendedName>
        <fullName evidence="2">histidine kinase</fullName>
        <ecNumber evidence="2">2.7.13.3</ecNumber>
    </recommendedName>
</protein>
<dbReference type="SUPFAM" id="SSF55781">
    <property type="entry name" value="GAF domain-like"/>
    <property type="match status" value="1"/>
</dbReference>
<dbReference type="AlphaFoldDB" id="F6B7F9"/>
<dbReference type="PANTHER" id="PTHR43065">
    <property type="entry name" value="SENSOR HISTIDINE KINASE"/>
    <property type="match status" value="1"/>
</dbReference>
<dbReference type="InterPro" id="IPR035965">
    <property type="entry name" value="PAS-like_dom_sf"/>
</dbReference>
<name>F6B7F9_DESCC</name>
<dbReference type="InterPro" id="IPR000700">
    <property type="entry name" value="PAS-assoc_C"/>
</dbReference>
<dbReference type="EC" id="2.7.13.3" evidence="2"/>
<feature type="domain" description="PAC" evidence="7">
    <location>
        <begin position="270"/>
        <end position="323"/>
    </location>
</feature>
<evidence type="ECO:0000256" key="1">
    <source>
        <dbReference type="ARBA" id="ARBA00000085"/>
    </source>
</evidence>
<dbReference type="RefSeq" id="WP_013810313.1">
    <property type="nucleotide sequence ID" value="NC_015565.1"/>
</dbReference>
<evidence type="ECO:0000256" key="3">
    <source>
        <dbReference type="ARBA" id="ARBA00022553"/>
    </source>
</evidence>
<proteinExistence type="predicted"/>
<dbReference type="STRING" id="868595.Desca_1665"/>
<dbReference type="PROSITE" id="PS50109">
    <property type="entry name" value="HIS_KIN"/>
    <property type="match status" value="1"/>
</dbReference>
<dbReference type="Pfam" id="PF08448">
    <property type="entry name" value="PAS_4"/>
    <property type="match status" value="1"/>
</dbReference>
<evidence type="ECO:0000313" key="8">
    <source>
        <dbReference type="EMBL" id="AEF94513.1"/>
    </source>
</evidence>
<sequence>MFDDKISIIRNLTGVNSSKLNYYLEVQRSNEQIKIQMNRLEIIHQLIKDINIDMSLSDIVDRVYSKLPQALTCSFLGLALVKDNQLTMTAAIPGNGNIGQPVPESSVLWRAYSKCQKLLYNFNQSCEPACELLPEEEPVADWGLRSVAIVTLRVRHKVIGVLVVGDRGDVTYGDSELMFIEQLADQLAICIEDASLYKEVSKGKQEWEATFKAVPDPIFLIDKNFNVLRHNQHYVGEAPDLDIPVQEQKCYRILWHKDAPCENCPVEEVYQRGRGIYKQLQNDGRVFDSFYYPMVDQHGEIYAVILHLKDVTEKVKMEAQLVNSAKLVAIGEMAAGVAHELNSPMTVMIGTAQMMQRDLPKDDPRHEWLDDIISCGMRCKKIIQNLLSFSRQGQFSVAETNVNEQVEKVLSLIHYQINRNNIDIRKKLDPSLPHIMANGHQLQQVIINLLLNARDALEETPGQKNIVITTFTRKQQDKDWVVVEVKDNGQGIAPENLQKIFNPFYTSKEASKGTGLGLSVSLGIAQSHGGTIEVESELGVGSTFRLVLPQMENTGGET</sequence>
<evidence type="ECO:0000256" key="2">
    <source>
        <dbReference type="ARBA" id="ARBA00012438"/>
    </source>
</evidence>
<keyword evidence="3" id="KW-0597">Phosphoprotein</keyword>
<dbReference type="InterPro" id="IPR004358">
    <property type="entry name" value="Sig_transdc_His_kin-like_C"/>
</dbReference>
<dbReference type="KEGG" id="dca:Desca_1665"/>
<gene>
    <name evidence="8" type="ordered locus">Desca_1665</name>
</gene>